<organism evidence="3 4">
    <name type="scientific">Trichomonas vaginalis (strain ATCC PRA-98 / G3)</name>
    <dbReference type="NCBI Taxonomy" id="412133"/>
    <lineage>
        <taxon>Eukaryota</taxon>
        <taxon>Metamonada</taxon>
        <taxon>Parabasalia</taxon>
        <taxon>Trichomonadida</taxon>
        <taxon>Trichomonadidae</taxon>
        <taxon>Trichomonas</taxon>
    </lineage>
</organism>
<evidence type="ECO:0000313" key="4">
    <source>
        <dbReference type="Proteomes" id="UP000001542"/>
    </source>
</evidence>
<accession>A2GEJ4</accession>
<dbReference type="OrthoDB" id="10261417at2759"/>
<dbReference type="InterPro" id="IPR007308">
    <property type="entry name" value="Rtr1/RPAP2_dom"/>
</dbReference>
<dbReference type="KEGG" id="tva:4742057"/>
<evidence type="ECO:0000256" key="1">
    <source>
        <dbReference type="PROSITE-ProRule" id="PRU00812"/>
    </source>
</evidence>
<dbReference type="AlphaFoldDB" id="A2GEJ4"/>
<gene>
    <name evidence="3" type="ORF">TVAG_560770</name>
</gene>
<dbReference type="VEuPathDB" id="TrichDB:TVAGG3_0302710"/>
<dbReference type="VEuPathDB" id="TrichDB:TVAGG3_0392470"/>
<name>A2GEJ4_TRIV3</name>
<dbReference type="Proteomes" id="UP000001542">
    <property type="component" value="Unassembled WGS sequence"/>
</dbReference>
<dbReference type="VEuPathDB" id="TrichDB:TVAG_560770"/>
<reference evidence="3" key="2">
    <citation type="journal article" date="2007" name="Science">
        <title>Draft genome sequence of the sexually transmitted pathogen Trichomonas vaginalis.</title>
        <authorList>
            <person name="Carlton J.M."/>
            <person name="Hirt R.P."/>
            <person name="Silva J.C."/>
            <person name="Delcher A.L."/>
            <person name="Schatz M."/>
            <person name="Zhao Q."/>
            <person name="Wortman J.R."/>
            <person name="Bidwell S.L."/>
            <person name="Alsmark U.C.M."/>
            <person name="Besteiro S."/>
            <person name="Sicheritz-Ponten T."/>
            <person name="Noel C.J."/>
            <person name="Dacks J.B."/>
            <person name="Foster P.G."/>
            <person name="Simillion C."/>
            <person name="Van de Peer Y."/>
            <person name="Miranda-Saavedra D."/>
            <person name="Barton G.J."/>
            <person name="Westrop G.D."/>
            <person name="Mueller S."/>
            <person name="Dessi D."/>
            <person name="Fiori P.L."/>
            <person name="Ren Q."/>
            <person name="Paulsen I."/>
            <person name="Zhang H."/>
            <person name="Bastida-Corcuera F.D."/>
            <person name="Simoes-Barbosa A."/>
            <person name="Brown M.T."/>
            <person name="Hayes R.D."/>
            <person name="Mukherjee M."/>
            <person name="Okumura C.Y."/>
            <person name="Schneider R."/>
            <person name="Smith A.J."/>
            <person name="Vanacova S."/>
            <person name="Villalvazo M."/>
            <person name="Haas B.J."/>
            <person name="Pertea M."/>
            <person name="Feldblyum T.V."/>
            <person name="Utterback T.R."/>
            <person name="Shu C.L."/>
            <person name="Osoegawa K."/>
            <person name="de Jong P.J."/>
            <person name="Hrdy I."/>
            <person name="Horvathova L."/>
            <person name="Zubacova Z."/>
            <person name="Dolezal P."/>
            <person name="Malik S.B."/>
            <person name="Logsdon J.M. Jr."/>
            <person name="Henze K."/>
            <person name="Gupta A."/>
            <person name="Wang C.C."/>
            <person name="Dunne R.L."/>
            <person name="Upcroft J.A."/>
            <person name="Upcroft P."/>
            <person name="White O."/>
            <person name="Salzberg S.L."/>
            <person name="Tang P."/>
            <person name="Chiu C.-H."/>
            <person name="Lee Y.-S."/>
            <person name="Embley T.M."/>
            <person name="Coombs G.H."/>
            <person name="Mottram J.C."/>
            <person name="Tachezy J."/>
            <person name="Fraser-Liggett C.M."/>
            <person name="Johnson P.J."/>
        </authorList>
    </citation>
    <scope>NUCLEOTIDE SEQUENCE [LARGE SCALE GENOMIC DNA]</scope>
    <source>
        <strain evidence="3">G3</strain>
    </source>
</reference>
<protein>
    <recommendedName>
        <fullName evidence="2">RTR1-type domain-containing protein</fullName>
    </recommendedName>
</protein>
<comment type="similarity">
    <text evidence="1">Belongs to the RPAP2 family.</text>
</comment>
<evidence type="ECO:0000259" key="2">
    <source>
        <dbReference type="PROSITE" id="PS51479"/>
    </source>
</evidence>
<dbReference type="InParanoid" id="A2GEJ4"/>
<reference evidence="3" key="1">
    <citation type="submission" date="2006-10" db="EMBL/GenBank/DDBJ databases">
        <authorList>
            <person name="Amadeo P."/>
            <person name="Zhao Q."/>
            <person name="Wortman J."/>
            <person name="Fraser-Liggett C."/>
            <person name="Carlton J."/>
        </authorList>
    </citation>
    <scope>NUCLEOTIDE SEQUENCE</scope>
    <source>
        <strain evidence="3">G3</strain>
    </source>
</reference>
<evidence type="ECO:0000313" key="3">
    <source>
        <dbReference type="EMBL" id="EAX84424.1"/>
    </source>
</evidence>
<keyword evidence="4" id="KW-1185">Reference proteome</keyword>
<feature type="domain" description="RTR1-type" evidence="2">
    <location>
        <begin position="21"/>
        <end position="142"/>
    </location>
</feature>
<dbReference type="EMBL" id="DS115371">
    <property type="protein sequence ID" value="EAX84424.1"/>
    <property type="molecule type" value="Genomic_DNA"/>
</dbReference>
<dbReference type="PROSITE" id="PS51479">
    <property type="entry name" value="ZF_RTR1"/>
    <property type="match status" value="1"/>
</dbReference>
<sequence>MDNLQFAVDFCEPIVRDEIFNDPRLQDQQIFKELMIERNCSDLCGWPKCDHHIKLTEAVPKDPVFCSTACRNKFFKHFATEEEEDGDPVPAPIPLGPIVEKFTDMRPPKKLTKFSSDEIEGKYVRVGPYRDLLNEIETWVGGLPVTPDRGMNDKQERLFELVNSTLQSIDTGLKKTNAVIYFFVNLRVNDLAMLLDADQNFKDAFSFAMFETMTGQDMSHNIEKIDFSYNTYKDILTILDVIPPQPEKY</sequence>
<dbReference type="RefSeq" id="XP_001297354.1">
    <property type="nucleotide sequence ID" value="XM_001297353.1"/>
</dbReference>
<proteinExistence type="inferred from homology"/>